<dbReference type="AlphaFoldDB" id="A0A2T6ZXI7"/>
<organism evidence="2 3">
    <name type="scientific">Tuber borchii</name>
    <name type="common">White truffle</name>
    <dbReference type="NCBI Taxonomy" id="42251"/>
    <lineage>
        <taxon>Eukaryota</taxon>
        <taxon>Fungi</taxon>
        <taxon>Dikarya</taxon>
        <taxon>Ascomycota</taxon>
        <taxon>Pezizomycotina</taxon>
        <taxon>Pezizomycetes</taxon>
        <taxon>Pezizales</taxon>
        <taxon>Tuberaceae</taxon>
        <taxon>Tuber</taxon>
    </lineage>
</organism>
<feature type="compositionally biased region" description="Low complexity" evidence="1">
    <location>
        <begin position="74"/>
        <end position="91"/>
    </location>
</feature>
<sequence length="188" mass="20885">MRPSTVPSSCRQAGKGRRVGRVWMGGEEWRNLLDYCVTKLCCRRREIYSHHTGITSGKMIVRLAEGKKLEKSRPFTSFPPSSSASPPRLSRPSSHLPALLLCSLHTRTSSSIPPPPYIYPIFPYYPVFIYSSTAPTFRAHSSLSSALNQLAIPPDHQFQQSYSPAAQATFSGIGDSSPLQQCKNTQTR</sequence>
<keyword evidence="3" id="KW-1185">Reference proteome</keyword>
<name>A0A2T6ZXI7_TUBBO</name>
<evidence type="ECO:0000256" key="1">
    <source>
        <dbReference type="SAM" id="MobiDB-lite"/>
    </source>
</evidence>
<feature type="region of interest" description="Disordered" evidence="1">
    <location>
        <begin position="169"/>
        <end position="188"/>
    </location>
</feature>
<dbReference type="Proteomes" id="UP000244722">
    <property type="component" value="Unassembled WGS sequence"/>
</dbReference>
<comment type="caution">
    <text evidence="2">The sequence shown here is derived from an EMBL/GenBank/DDBJ whole genome shotgun (WGS) entry which is preliminary data.</text>
</comment>
<proteinExistence type="predicted"/>
<accession>A0A2T6ZXI7</accession>
<evidence type="ECO:0000313" key="2">
    <source>
        <dbReference type="EMBL" id="PUU80188.1"/>
    </source>
</evidence>
<reference evidence="2 3" key="1">
    <citation type="submission" date="2017-04" db="EMBL/GenBank/DDBJ databases">
        <title>Draft genome sequence of Tuber borchii Vittad., a whitish edible truffle.</title>
        <authorList>
            <consortium name="DOE Joint Genome Institute"/>
            <person name="Murat C."/>
            <person name="Kuo A."/>
            <person name="Barry K.W."/>
            <person name="Clum A."/>
            <person name="Dockter R.B."/>
            <person name="Fauchery L."/>
            <person name="Iotti M."/>
            <person name="Kohler A."/>
            <person name="Labutti K."/>
            <person name="Lindquist E.A."/>
            <person name="Lipzen A."/>
            <person name="Ohm R.A."/>
            <person name="Wang M."/>
            <person name="Grigoriev I.V."/>
            <person name="Zambonelli A."/>
            <person name="Martin F.M."/>
        </authorList>
    </citation>
    <scope>NUCLEOTIDE SEQUENCE [LARGE SCALE GENOMIC DNA]</scope>
    <source>
        <strain evidence="2 3">Tbo3840</strain>
    </source>
</reference>
<feature type="region of interest" description="Disordered" evidence="1">
    <location>
        <begin position="72"/>
        <end position="91"/>
    </location>
</feature>
<dbReference type="EMBL" id="NESQ01000071">
    <property type="protein sequence ID" value="PUU80188.1"/>
    <property type="molecule type" value="Genomic_DNA"/>
</dbReference>
<evidence type="ECO:0000313" key="3">
    <source>
        <dbReference type="Proteomes" id="UP000244722"/>
    </source>
</evidence>
<gene>
    <name evidence="2" type="ORF">B9Z19DRAFT_756629</name>
</gene>
<protein>
    <submittedName>
        <fullName evidence="2">Uncharacterized protein</fullName>
    </submittedName>
</protein>
<feature type="compositionally biased region" description="Polar residues" evidence="1">
    <location>
        <begin position="177"/>
        <end position="188"/>
    </location>
</feature>